<proteinExistence type="predicted"/>
<dbReference type="AlphaFoldDB" id="A0A6A7VW97"/>
<evidence type="ECO:0000313" key="1">
    <source>
        <dbReference type="EMBL" id="MQN09482.1"/>
    </source>
</evidence>
<name>A0A6A7VW97_9BACT</name>
<evidence type="ECO:0008006" key="3">
    <source>
        <dbReference type="Google" id="ProtNLM"/>
    </source>
</evidence>
<accession>A0A6A7VW97</accession>
<protein>
    <recommendedName>
        <fullName evidence="3">FRG domain-containing protein</fullName>
    </recommendedName>
</protein>
<dbReference type="RefSeq" id="WP_153080011.1">
    <property type="nucleotide sequence ID" value="NZ_VZAU01000051.1"/>
</dbReference>
<reference evidence="1 2" key="1">
    <citation type="submission" date="2019-09" db="EMBL/GenBank/DDBJ databases">
        <title>Distinct polysaccharide growth profiles of human intestinal Prevotella copri isolates.</title>
        <authorList>
            <person name="Fehlner-Peach H."/>
            <person name="Magnabosco C."/>
            <person name="Raghavan V."/>
            <person name="Scher J.U."/>
            <person name="Tett A."/>
            <person name="Cox L.M."/>
            <person name="Gottsegen C."/>
            <person name="Watters A."/>
            <person name="Wiltshire- Gordon J.D."/>
            <person name="Segata N."/>
            <person name="Bonneau R."/>
            <person name="Littman D.R."/>
        </authorList>
    </citation>
    <scope>NUCLEOTIDE SEQUENCE [LARGE SCALE GENOMIC DNA]</scope>
    <source>
        <strain evidence="2">iK21513</strain>
    </source>
</reference>
<dbReference type="EMBL" id="VZCY01000048">
    <property type="protein sequence ID" value="MQN09482.1"/>
    <property type="molecule type" value="Genomic_DNA"/>
</dbReference>
<gene>
    <name evidence="1" type="ORF">F7D97_05930</name>
</gene>
<sequence length="360" mass="42333">MIYQNTDFNKLPDALELRRILNIFQDRFPVKHLMPSESIVDGAEDKYLLTQLSDGMTVLKPNITHQGLLFYGNYKFNPNQFILPYFKESIHDNMLERNVKLEQFKLLIESFPLYAMLKNGIDLPKSNIKIRMENPYGIASAYHLDSPFLNLTSSIDIALFYATHKYEDNKYVPVKDGIGVVYFYVMDKPFGQIPGLFTLGLQVFPRTFYNKQFLLRLKPNEDFNEKDGVFGFSFKQSEKASEEIAEKISAYKKIGNTNDFLAKKIAKLSDKIYLKAVELNYSYNLQDDLEKNKKYFMEGKKYQFMPGAPQFTKDDLNDVNLYDLWSRFCDSIYCESEKEYLIMEELRKVPFMVKYENYFK</sequence>
<comment type="caution">
    <text evidence="1">The sequence shown here is derived from an EMBL/GenBank/DDBJ whole genome shotgun (WGS) entry which is preliminary data.</text>
</comment>
<evidence type="ECO:0000313" key="2">
    <source>
        <dbReference type="Proteomes" id="UP000406735"/>
    </source>
</evidence>
<dbReference type="Proteomes" id="UP000406735">
    <property type="component" value="Unassembled WGS sequence"/>
</dbReference>
<organism evidence="1 2">
    <name type="scientific">Segatella copri</name>
    <dbReference type="NCBI Taxonomy" id="165179"/>
    <lineage>
        <taxon>Bacteria</taxon>
        <taxon>Pseudomonadati</taxon>
        <taxon>Bacteroidota</taxon>
        <taxon>Bacteroidia</taxon>
        <taxon>Bacteroidales</taxon>
        <taxon>Prevotellaceae</taxon>
        <taxon>Segatella</taxon>
    </lineage>
</organism>